<dbReference type="InterPro" id="IPR003395">
    <property type="entry name" value="RecF/RecN/SMC_N"/>
</dbReference>
<dbReference type="GO" id="GO:0006281">
    <property type="term" value="P:DNA repair"/>
    <property type="evidence" value="ECO:0007669"/>
    <property type="project" value="UniProtKB-KW"/>
</dbReference>
<dbReference type="FunFam" id="3.40.50.300:FF:000319">
    <property type="entry name" value="DNA repair protein RecN"/>
    <property type="match status" value="1"/>
</dbReference>
<dbReference type="Pfam" id="PF02463">
    <property type="entry name" value="SMC_N"/>
    <property type="match status" value="1"/>
</dbReference>
<evidence type="ECO:0000256" key="8">
    <source>
        <dbReference type="ARBA" id="ARBA00033408"/>
    </source>
</evidence>
<evidence type="ECO:0000256" key="9">
    <source>
        <dbReference type="PIRNR" id="PIRNR003128"/>
    </source>
</evidence>
<dbReference type="EMBL" id="LS992241">
    <property type="protein sequence ID" value="SYX84771.1"/>
    <property type="molecule type" value="Genomic_DNA"/>
</dbReference>
<accession>A0A383RDJ0</accession>
<keyword evidence="4" id="KW-0547">Nucleotide-binding</keyword>
<dbReference type="InterPro" id="IPR004604">
    <property type="entry name" value="DNA_recomb/repair_RecN"/>
</dbReference>
<dbReference type="PANTHER" id="PTHR11059:SF0">
    <property type="entry name" value="DNA REPAIR PROTEIN RECN"/>
    <property type="match status" value="1"/>
</dbReference>
<comment type="function">
    <text evidence="1 9">May be involved in recombinational repair of damaged DNA.</text>
</comment>
<evidence type="ECO:0000256" key="1">
    <source>
        <dbReference type="ARBA" id="ARBA00003618"/>
    </source>
</evidence>
<evidence type="ECO:0000256" key="5">
    <source>
        <dbReference type="ARBA" id="ARBA00022763"/>
    </source>
</evidence>
<dbReference type="PANTHER" id="PTHR11059">
    <property type="entry name" value="DNA REPAIR PROTEIN RECN"/>
    <property type="match status" value="1"/>
</dbReference>
<dbReference type="SUPFAM" id="SSF52540">
    <property type="entry name" value="P-loop containing nucleoside triphosphate hydrolases"/>
    <property type="match status" value="1"/>
</dbReference>
<evidence type="ECO:0000256" key="2">
    <source>
        <dbReference type="ARBA" id="ARBA00009441"/>
    </source>
</evidence>
<name>A0A383RDJ0_PAEAL</name>
<keyword evidence="6" id="KW-0067">ATP-binding</keyword>
<proteinExistence type="inferred from homology"/>
<evidence type="ECO:0000256" key="6">
    <source>
        <dbReference type="ARBA" id="ARBA00022840"/>
    </source>
</evidence>
<organism evidence="12 13">
    <name type="scientific">Paenibacillus alvei</name>
    <name type="common">Bacillus alvei</name>
    <dbReference type="NCBI Taxonomy" id="44250"/>
    <lineage>
        <taxon>Bacteria</taxon>
        <taxon>Bacillati</taxon>
        <taxon>Bacillota</taxon>
        <taxon>Bacilli</taxon>
        <taxon>Bacillales</taxon>
        <taxon>Paenibacillaceae</taxon>
        <taxon>Paenibacillus</taxon>
    </lineage>
</organism>
<evidence type="ECO:0000313" key="13">
    <source>
        <dbReference type="Proteomes" id="UP000304148"/>
    </source>
</evidence>
<dbReference type="PIRSF" id="PIRSF003128">
    <property type="entry name" value="RecN"/>
    <property type="match status" value="1"/>
</dbReference>
<dbReference type="Gene3D" id="6.10.140.1090">
    <property type="match status" value="1"/>
</dbReference>
<evidence type="ECO:0000313" key="12">
    <source>
        <dbReference type="EMBL" id="SYX84771.1"/>
    </source>
</evidence>
<evidence type="ECO:0000256" key="4">
    <source>
        <dbReference type="ARBA" id="ARBA00022741"/>
    </source>
</evidence>
<dbReference type="Proteomes" id="UP000304148">
    <property type="component" value="Chromosome"/>
</dbReference>
<dbReference type="FunFam" id="3.40.50.300:FF:000356">
    <property type="entry name" value="DNA repair protein RecN"/>
    <property type="match status" value="1"/>
</dbReference>
<dbReference type="NCBIfam" id="NF008121">
    <property type="entry name" value="PRK10869.1"/>
    <property type="match status" value="1"/>
</dbReference>
<evidence type="ECO:0000259" key="11">
    <source>
        <dbReference type="Pfam" id="PF02463"/>
    </source>
</evidence>
<dbReference type="InterPro" id="IPR027417">
    <property type="entry name" value="P-loop_NTPase"/>
</dbReference>
<dbReference type="NCBIfam" id="TIGR00634">
    <property type="entry name" value="recN"/>
    <property type="match status" value="1"/>
</dbReference>
<dbReference type="GO" id="GO:0043590">
    <property type="term" value="C:bacterial nucleoid"/>
    <property type="evidence" value="ECO:0007669"/>
    <property type="project" value="TreeGrafter"/>
</dbReference>
<feature type="domain" description="RecF/RecN/SMC N-terminal" evidence="11">
    <location>
        <begin position="4"/>
        <end position="522"/>
    </location>
</feature>
<dbReference type="GO" id="GO:0009432">
    <property type="term" value="P:SOS response"/>
    <property type="evidence" value="ECO:0007669"/>
    <property type="project" value="TreeGrafter"/>
</dbReference>
<feature type="coiled-coil region" evidence="10">
    <location>
        <begin position="300"/>
        <end position="351"/>
    </location>
</feature>
<dbReference type="Gene3D" id="3.40.50.300">
    <property type="entry name" value="P-loop containing nucleotide triphosphate hydrolases"/>
    <property type="match status" value="2"/>
</dbReference>
<evidence type="ECO:0000256" key="3">
    <source>
        <dbReference type="ARBA" id="ARBA00021315"/>
    </source>
</evidence>
<protein>
    <recommendedName>
        <fullName evidence="3 9">DNA repair protein RecN</fullName>
    </recommendedName>
    <alternativeName>
        <fullName evidence="8 9">Recombination protein N</fullName>
    </alternativeName>
</protein>
<dbReference type="RefSeq" id="WP_138186596.1">
    <property type="nucleotide sequence ID" value="NZ_LS992241.1"/>
</dbReference>
<dbReference type="AlphaFoldDB" id="A0A383RDJ0"/>
<dbReference type="GO" id="GO:0006310">
    <property type="term" value="P:DNA recombination"/>
    <property type="evidence" value="ECO:0007669"/>
    <property type="project" value="InterPro"/>
</dbReference>
<reference evidence="13" key="1">
    <citation type="submission" date="2018-08" db="EMBL/GenBank/DDBJ databases">
        <authorList>
            <person name="Chevrot R."/>
        </authorList>
    </citation>
    <scope>NUCLEOTIDE SEQUENCE [LARGE SCALE GENOMIC DNA]</scope>
</reference>
<gene>
    <name evidence="12" type="primary">recN</name>
    <name evidence="12" type="ORF">PBLR_13193</name>
</gene>
<sequence length="574" mass="65394">MLVAISIRNLAVIESVQLRFHRGFHVLTGETGAGKSIIIDALGLIGGARGSADFVRYGCDRAEVEASFDLAVDHPVWEALSRLGIQGSSEELLIIRRELTAQGKSMCRINGQMVTLTMLREIGELLINIHGQHEHQSLLKVERHLDWLDAYGGEDVATLKRKYRDDYGCFMALQHELNQLKETSQQAYQMLDLYRFQIEELRNAQLKIGEDESLTEEKRKLANAEQLMDHVNVSYERLYGQGAMDSVSVAISKLEDVLMYDAVKFQPIIEQMQNAYYQLEDAAYQLRDYRENIEFNPERLEQIEDRLDQLTSLKRKYGSTVEEMLEYLAKIEDEADKLEHKDERILKLEAETQERLGKLAKRAQALSDTRRELSLELTKRIEAELQHLHMERTRLDVRLDRLQDGQGGHEVDGVSVRFTKKGWDDAEFLISPNPGEPLRPLHKIASGGELSRIMLAMKTIFAEVDRIPVLVFDEVDTGVSGRAAQAIAEKLAEVSRSGQVFAITHLPQVACMADHQYYIEKQVRDERTSTQVHELEDEGRIIELARMLGGVEVTEATMHHAQEMLELAERQKGA</sequence>
<evidence type="ECO:0000256" key="10">
    <source>
        <dbReference type="SAM" id="Coils"/>
    </source>
</evidence>
<keyword evidence="5 9" id="KW-0227">DNA damage</keyword>
<dbReference type="CDD" id="cd03241">
    <property type="entry name" value="ABC_RecN"/>
    <property type="match status" value="2"/>
</dbReference>
<keyword evidence="7 9" id="KW-0234">DNA repair</keyword>
<dbReference type="GO" id="GO:0005524">
    <property type="term" value="F:ATP binding"/>
    <property type="evidence" value="ECO:0007669"/>
    <property type="project" value="UniProtKB-KW"/>
</dbReference>
<keyword evidence="10" id="KW-0175">Coiled coil</keyword>
<evidence type="ECO:0000256" key="7">
    <source>
        <dbReference type="ARBA" id="ARBA00023204"/>
    </source>
</evidence>
<comment type="similarity">
    <text evidence="2 9">Belongs to the RecN family.</text>
</comment>